<accession>A0A7J6ABP9</accession>
<organism evidence="1 2">
    <name type="scientific">Ameiurus melas</name>
    <name type="common">Black bullhead</name>
    <name type="synonym">Silurus melas</name>
    <dbReference type="NCBI Taxonomy" id="219545"/>
    <lineage>
        <taxon>Eukaryota</taxon>
        <taxon>Metazoa</taxon>
        <taxon>Chordata</taxon>
        <taxon>Craniata</taxon>
        <taxon>Vertebrata</taxon>
        <taxon>Euteleostomi</taxon>
        <taxon>Actinopterygii</taxon>
        <taxon>Neopterygii</taxon>
        <taxon>Teleostei</taxon>
        <taxon>Ostariophysi</taxon>
        <taxon>Siluriformes</taxon>
        <taxon>Ictaluridae</taxon>
        <taxon>Ameiurus</taxon>
    </lineage>
</organism>
<keyword evidence="2" id="KW-1185">Reference proteome</keyword>
<proteinExistence type="predicted"/>
<dbReference type="Proteomes" id="UP000593565">
    <property type="component" value="Unassembled WGS sequence"/>
</dbReference>
<evidence type="ECO:0000313" key="2">
    <source>
        <dbReference type="Proteomes" id="UP000593565"/>
    </source>
</evidence>
<reference evidence="1 2" key="1">
    <citation type="submission" date="2020-02" db="EMBL/GenBank/DDBJ databases">
        <title>A chromosome-scale genome assembly of the black bullhead catfish (Ameiurus melas).</title>
        <authorList>
            <person name="Wen M."/>
            <person name="Zham M."/>
            <person name="Cabau C."/>
            <person name="Klopp C."/>
            <person name="Donnadieu C."/>
            <person name="Roques C."/>
            <person name="Bouchez O."/>
            <person name="Lampietro C."/>
            <person name="Jouanno E."/>
            <person name="Herpin A."/>
            <person name="Louis A."/>
            <person name="Berthelot C."/>
            <person name="Parey E."/>
            <person name="Roest-Crollius H."/>
            <person name="Braasch I."/>
            <person name="Postlethwait J."/>
            <person name="Robinson-Rechavi M."/>
            <person name="Echchiki A."/>
            <person name="Begum T."/>
            <person name="Montfort J."/>
            <person name="Schartl M."/>
            <person name="Bobe J."/>
            <person name="Guiguen Y."/>
        </authorList>
    </citation>
    <scope>NUCLEOTIDE SEQUENCE [LARGE SCALE GENOMIC DNA]</scope>
    <source>
        <strain evidence="1">M_S1</strain>
        <tissue evidence="1">Blood</tissue>
    </source>
</reference>
<dbReference type="Gene3D" id="2.170.270.10">
    <property type="entry name" value="SET domain"/>
    <property type="match status" value="1"/>
</dbReference>
<dbReference type="InterPro" id="IPR046341">
    <property type="entry name" value="SET_dom_sf"/>
</dbReference>
<dbReference type="SUPFAM" id="SSF82199">
    <property type="entry name" value="SET domain"/>
    <property type="match status" value="1"/>
</dbReference>
<protein>
    <submittedName>
        <fullName evidence="1">Uncharacterized protein</fullName>
    </submittedName>
</protein>
<dbReference type="AlphaFoldDB" id="A0A7J6ABP9"/>
<sequence>MLDPSPRYKNLYPLYYDYEKSWSVGTLENFLRAAANLTDKEKEADTVGRRVNHLSKQANLCPEDFVLKLNGHDMDVILFRALRNISVDTQLKFDYGVKRKCFRGPGYAMAR</sequence>
<name>A0A7J6ABP9_AMEME</name>
<gene>
    <name evidence="1" type="ORF">AMELA_G00187280</name>
</gene>
<evidence type="ECO:0000313" key="1">
    <source>
        <dbReference type="EMBL" id="KAF4078918.1"/>
    </source>
</evidence>
<dbReference type="EMBL" id="JAAGNN010000016">
    <property type="protein sequence ID" value="KAF4078918.1"/>
    <property type="molecule type" value="Genomic_DNA"/>
</dbReference>
<comment type="caution">
    <text evidence="1">The sequence shown here is derived from an EMBL/GenBank/DDBJ whole genome shotgun (WGS) entry which is preliminary data.</text>
</comment>